<evidence type="ECO:0000313" key="9">
    <source>
        <dbReference type="EMBL" id="KAJ5216837.1"/>
    </source>
</evidence>
<dbReference type="SUPFAM" id="SSF57850">
    <property type="entry name" value="RING/U-box"/>
    <property type="match status" value="1"/>
</dbReference>
<dbReference type="GO" id="GO:0008270">
    <property type="term" value="F:zinc ion binding"/>
    <property type="evidence" value="ECO:0007669"/>
    <property type="project" value="UniProtKB-KW"/>
</dbReference>
<dbReference type="OrthoDB" id="194358at2759"/>
<dbReference type="GO" id="GO:0046486">
    <property type="term" value="P:glycerolipid metabolic process"/>
    <property type="evidence" value="ECO:0007669"/>
    <property type="project" value="UniProtKB-ARBA"/>
</dbReference>
<dbReference type="InterPro" id="IPR002641">
    <property type="entry name" value="PNPLA_dom"/>
</dbReference>
<evidence type="ECO:0000256" key="3">
    <source>
        <dbReference type="ARBA" id="ARBA00022833"/>
    </source>
</evidence>
<dbReference type="GeneID" id="83206444"/>
<evidence type="ECO:0000259" key="7">
    <source>
        <dbReference type="PROSITE" id="PS50089"/>
    </source>
</evidence>
<dbReference type="GO" id="GO:0019369">
    <property type="term" value="P:arachidonate metabolic process"/>
    <property type="evidence" value="ECO:0007669"/>
    <property type="project" value="TreeGrafter"/>
</dbReference>
<dbReference type="GO" id="GO:0047499">
    <property type="term" value="F:calcium-independent phospholipase A2 activity"/>
    <property type="evidence" value="ECO:0007669"/>
    <property type="project" value="TreeGrafter"/>
</dbReference>
<dbReference type="InterPro" id="IPR001841">
    <property type="entry name" value="Znf_RING"/>
</dbReference>
<feature type="short sequence motif" description="GXGXXG" evidence="6">
    <location>
        <begin position="410"/>
        <end position="415"/>
    </location>
</feature>
<feature type="domain" description="RING-type" evidence="7">
    <location>
        <begin position="341"/>
        <end position="386"/>
    </location>
</feature>
<keyword evidence="3" id="KW-0862">Zinc</keyword>
<organism evidence="9 10">
    <name type="scientific">Penicillium chermesinum</name>
    <dbReference type="NCBI Taxonomy" id="63820"/>
    <lineage>
        <taxon>Eukaryota</taxon>
        <taxon>Fungi</taxon>
        <taxon>Dikarya</taxon>
        <taxon>Ascomycota</taxon>
        <taxon>Pezizomycotina</taxon>
        <taxon>Eurotiomycetes</taxon>
        <taxon>Eurotiomycetidae</taxon>
        <taxon>Eurotiales</taxon>
        <taxon>Aspergillaceae</taxon>
        <taxon>Penicillium</taxon>
    </lineage>
</organism>
<dbReference type="GO" id="GO:0016020">
    <property type="term" value="C:membrane"/>
    <property type="evidence" value="ECO:0007669"/>
    <property type="project" value="TreeGrafter"/>
</dbReference>
<dbReference type="InterPro" id="IPR017907">
    <property type="entry name" value="Znf_RING_CS"/>
</dbReference>
<keyword evidence="4" id="KW-0443">Lipid metabolism</keyword>
<evidence type="ECO:0000259" key="8">
    <source>
        <dbReference type="PROSITE" id="PS51635"/>
    </source>
</evidence>
<feature type="short sequence motif" description="GXSXG" evidence="6">
    <location>
        <begin position="444"/>
        <end position="448"/>
    </location>
</feature>
<feature type="domain" description="PNPLA" evidence="8">
    <location>
        <begin position="406"/>
        <end position="579"/>
    </location>
</feature>
<sequence length="579" mass="63410">MAAWLDILTDAAGRTLVDTGRLEKLVGDLENPESQSPSLVYFAGGDSRVAALQALFPYNNITRRGQTGFVRLHISTDTARTQRPVFLAEGDLRAYPTNSVTQLERMQRLLLAPRRKLTVGAQRLSSPSQVIVVLTGSTCASVDMAVETTLCSWQDDPQIETTLVDLRGRQMLSPTARFDPLRRALSTSLHVAQRRWSENGIAFSAAHLYALWERTIQLEVGTAVHSALDCLAIARENHRQTISTEHILSFLTEASPSGTGTEAEAHAFIAAALIMHAYPPRMHTFEEHGSSDGKFDSGQIYHYFERFFEQRQAGNPASIIRRASANAFLVRFGGLRSTSTCFSCLCRPPEYALPCGHAICGTCVIIFGAKASRGEYHFDVNECPLCGETCQMTVRQLPPTKRPVLLSLDGGGIRGIIQLGLIWSLDQALGGEIPLSEIFDLCAGTSVGGLNLMDLVFNGSRPETSFQSFSGFARKIFEKPGVVNMPWAKCLKGFLKDGQYDGQNLEGVLRGQLGSSRRIFSAETTTYPGPRVALITSRISDGKACVLANYRGSGNRQEDSAYEFLVSGTKSETPLLWEV</sequence>
<reference evidence="9" key="2">
    <citation type="journal article" date="2023" name="IMA Fungus">
        <title>Comparative genomic study of the Penicillium genus elucidates a diverse pangenome and 15 lateral gene transfer events.</title>
        <authorList>
            <person name="Petersen C."/>
            <person name="Sorensen T."/>
            <person name="Nielsen M.R."/>
            <person name="Sondergaard T.E."/>
            <person name="Sorensen J.L."/>
            <person name="Fitzpatrick D.A."/>
            <person name="Frisvad J.C."/>
            <person name="Nielsen K.L."/>
        </authorList>
    </citation>
    <scope>NUCLEOTIDE SEQUENCE</scope>
    <source>
        <strain evidence="9">IBT 19713</strain>
    </source>
</reference>
<dbReference type="Pfam" id="PF01734">
    <property type="entry name" value="Patatin"/>
    <property type="match status" value="1"/>
</dbReference>
<keyword evidence="2 5" id="KW-0863">Zinc-finger</keyword>
<dbReference type="InterPro" id="IPR016035">
    <property type="entry name" value="Acyl_Trfase/lysoPLipase"/>
</dbReference>
<dbReference type="PROSITE" id="PS00518">
    <property type="entry name" value="ZF_RING_1"/>
    <property type="match status" value="1"/>
</dbReference>
<dbReference type="SUPFAM" id="SSF52151">
    <property type="entry name" value="FabD/lysophospholipase-like"/>
    <property type="match status" value="1"/>
</dbReference>
<dbReference type="PROSITE" id="PS50089">
    <property type="entry name" value="ZF_RING_2"/>
    <property type="match status" value="1"/>
</dbReference>
<dbReference type="PROSITE" id="PS51635">
    <property type="entry name" value="PNPLA"/>
    <property type="match status" value="1"/>
</dbReference>
<comment type="caution">
    <text evidence="9">The sequence shown here is derived from an EMBL/GenBank/DDBJ whole genome shotgun (WGS) entry which is preliminary data.</text>
</comment>
<keyword evidence="10" id="KW-1185">Reference proteome</keyword>
<evidence type="ECO:0000256" key="1">
    <source>
        <dbReference type="ARBA" id="ARBA00022723"/>
    </source>
</evidence>
<evidence type="ECO:0000256" key="4">
    <source>
        <dbReference type="ARBA" id="ARBA00023098"/>
    </source>
</evidence>
<dbReference type="PANTHER" id="PTHR24185">
    <property type="entry name" value="CALCIUM-INDEPENDENT PHOSPHOLIPASE A2-GAMMA"/>
    <property type="match status" value="1"/>
</dbReference>
<accession>A0A9W9NBK0</accession>
<proteinExistence type="predicted"/>
<dbReference type="AlphaFoldDB" id="A0A9W9NBK0"/>
<evidence type="ECO:0000256" key="6">
    <source>
        <dbReference type="PROSITE-ProRule" id="PRU01161"/>
    </source>
</evidence>
<dbReference type="EMBL" id="JAPQKS010000008">
    <property type="protein sequence ID" value="KAJ5216837.1"/>
    <property type="molecule type" value="Genomic_DNA"/>
</dbReference>
<dbReference type="Proteomes" id="UP001150941">
    <property type="component" value="Unassembled WGS sequence"/>
</dbReference>
<evidence type="ECO:0000313" key="10">
    <source>
        <dbReference type="Proteomes" id="UP001150941"/>
    </source>
</evidence>
<gene>
    <name evidence="9" type="ORF">N7468_009845</name>
</gene>
<dbReference type="Gene3D" id="3.40.1090.10">
    <property type="entry name" value="Cytosolic phospholipase A2 catalytic domain"/>
    <property type="match status" value="1"/>
</dbReference>
<comment type="caution">
    <text evidence="6">Lacks conserved residue(s) required for the propagation of feature annotation.</text>
</comment>
<protein>
    <submittedName>
        <fullName evidence="9">Uncharacterized protein</fullName>
    </submittedName>
</protein>
<keyword evidence="1" id="KW-0479">Metal-binding</keyword>
<evidence type="ECO:0000256" key="5">
    <source>
        <dbReference type="PROSITE-ProRule" id="PRU00175"/>
    </source>
</evidence>
<dbReference type="RefSeq" id="XP_058325708.1">
    <property type="nucleotide sequence ID" value="XM_058479140.1"/>
</dbReference>
<reference evidence="9" key="1">
    <citation type="submission" date="2022-11" db="EMBL/GenBank/DDBJ databases">
        <authorList>
            <person name="Petersen C."/>
        </authorList>
    </citation>
    <scope>NUCLEOTIDE SEQUENCE</scope>
    <source>
        <strain evidence="9">IBT 19713</strain>
    </source>
</reference>
<evidence type="ECO:0000256" key="2">
    <source>
        <dbReference type="ARBA" id="ARBA00022771"/>
    </source>
</evidence>
<dbReference type="PANTHER" id="PTHR24185:SF8">
    <property type="entry name" value="PNPLA DOMAIN-CONTAINING PROTEIN"/>
    <property type="match status" value="1"/>
</dbReference>
<name>A0A9W9NBK0_9EURO</name>